<evidence type="ECO:0000313" key="2">
    <source>
        <dbReference type="Proteomes" id="UP000315471"/>
    </source>
</evidence>
<dbReference type="Proteomes" id="UP000315471">
    <property type="component" value="Unassembled WGS sequence"/>
</dbReference>
<reference evidence="1 2" key="1">
    <citation type="submission" date="2019-02" db="EMBL/GenBank/DDBJ databases">
        <title>Deep-cultivation of Planctomycetes and their phenomic and genomic characterization uncovers novel biology.</title>
        <authorList>
            <person name="Wiegand S."/>
            <person name="Jogler M."/>
            <person name="Boedeker C."/>
            <person name="Pinto D."/>
            <person name="Vollmers J."/>
            <person name="Rivas-Marin E."/>
            <person name="Kohn T."/>
            <person name="Peeters S.H."/>
            <person name="Heuer A."/>
            <person name="Rast P."/>
            <person name="Oberbeckmann S."/>
            <person name="Bunk B."/>
            <person name="Jeske O."/>
            <person name="Meyerdierks A."/>
            <person name="Storesund J.E."/>
            <person name="Kallscheuer N."/>
            <person name="Luecker S."/>
            <person name="Lage O.M."/>
            <person name="Pohl T."/>
            <person name="Merkel B.J."/>
            <person name="Hornburger P."/>
            <person name="Mueller R.-W."/>
            <person name="Bruemmer F."/>
            <person name="Labrenz M."/>
            <person name="Spormann A.M."/>
            <person name="Op Den Camp H."/>
            <person name="Overmann J."/>
            <person name="Amann R."/>
            <person name="Jetten M.S.M."/>
            <person name="Mascher T."/>
            <person name="Medema M.H."/>
            <person name="Devos D.P."/>
            <person name="Kaster A.-K."/>
            <person name="Ovreas L."/>
            <person name="Rohde M."/>
            <person name="Galperin M.Y."/>
            <person name="Jogler C."/>
        </authorList>
    </citation>
    <scope>NUCLEOTIDE SEQUENCE [LARGE SCALE GENOMIC DNA]</scope>
    <source>
        <strain evidence="1 2">Q31b</strain>
    </source>
</reference>
<gene>
    <name evidence="1" type="ORF">Q31b_47010</name>
</gene>
<proteinExistence type="predicted"/>
<keyword evidence="2" id="KW-1185">Reference proteome</keyword>
<organism evidence="1 2">
    <name type="scientific">Novipirellula aureliae</name>
    <dbReference type="NCBI Taxonomy" id="2527966"/>
    <lineage>
        <taxon>Bacteria</taxon>
        <taxon>Pseudomonadati</taxon>
        <taxon>Planctomycetota</taxon>
        <taxon>Planctomycetia</taxon>
        <taxon>Pirellulales</taxon>
        <taxon>Pirellulaceae</taxon>
        <taxon>Novipirellula</taxon>
    </lineage>
</organism>
<comment type="caution">
    <text evidence="1">The sequence shown here is derived from an EMBL/GenBank/DDBJ whole genome shotgun (WGS) entry which is preliminary data.</text>
</comment>
<accession>A0A5C6DMN3</accession>
<sequence>MNEPPNGGGDVDVVYSFNFQERISIMDCDAWPGWTRSE</sequence>
<protein>
    <submittedName>
        <fullName evidence="1">Uncharacterized protein</fullName>
    </submittedName>
</protein>
<dbReference type="AlphaFoldDB" id="A0A5C6DMN3"/>
<evidence type="ECO:0000313" key="1">
    <source>
        <dbReference type="EMBL" id="TWU37912.1"/>
    </source>
</evidence>
<dbReference type="EMBL" id="SJPY01000007">
    <property type="protein sequence ID" value="TWU37912.1"/>
    <property type="molecule type" value="Genomic_DNA"/>
</dbReference>
<name>A0A5C6DMN3_9BACT</name>